<comment type="function">
    <text evidence="6">This is 1 of the proteins that bind and probably mediate the attachment of the 5S RNA into the large ribosomal subunit, where it forms part of the central protuberance. In the 70S ribosome it contacts protein S13 of the 30S subunit (bridge B1b), connecting the 2 subunits; this bridge is implicated in subunit movement. Contacts the P site tRNA; the 5S rRNA and some of its associated proteins might help stabilize positioning of ribosome-bound tRNAs.</text>
</comment>
<proteinExistence type="inferred from homology"/>
<accession>A0ABP0EUI0</accession>
<protein>
    <recommendedName>
        <fullName evidence="6">Large ribosomal subunit protein uL5</fullName>
    </recommendedName>
</protein>
<comment type="subunit">
    <text evidence="6">Part of the 50S ribosomal subunit; part of the 5S rRNA/L5/L18/L25 subcomplex. Contacts the 5S rRNA and the P site tRNA. Forms a bridge to the 30S subunit in the 70S ribosome.</text>
</comment>
<dbReference type="InterPro" id="IPR002132">
    <property type="entry name" value="Ribosomal_uL5"/>
</dbReference>
<keyword evidence="5 6" id="KW-0687">Ribonucleoprotein</keyword>
<evidence type="ECO:0000259" key="9">
    <source>
        <dbReference type="Pfam" id="PF00673"/>
    </source>
</evidence>
<evidence type="ECO:0000256" key="3">
    <source>
        <dbReference type="ARBA" id="ARBA00022884"/>
    </source>
</evidence>
<evidence type="ECO:0000256" key="2">
    <source>
        <dbReference type="ARBA" id="ARBA00022730"/>
    </source>
</evidence>
<feature type="domain" description="Large ribosomal subunit protein uL5 C-terminal" evidence="9">
    <location>
        <begin position="80"/>
        <end position="172"/>
    </location>
</feature>
<keyword evidence="6" id="KW-0820">tRNA-binding</keyword>
<dbReference type="Pfam" id="PF00673">
    <property type="entry name" value="Ribosomal_L5_C"/>
    <property type="match status" value="1"/>
</dbReference>
<dbReference type="NCBIfam" id="NF000585">
    <property type="entry name" value="PRK00010.1"/>
    <property type="match status" value="1"/>
</dbReference>
<feature type="domain" description="Large ribosomal subunit protein uL5 N-terminal" evidence="8">
    <location>
        <begin position="22"/>
        <end position="76"/>
    </location>
</feature>
<dbReference type="PANTHER" id="PTHR11994">
    <property type="entry name" value="60S RIBOSOMAL PROTEIN L11-RELATED"/>
    <property type="match status" value="1"/>
</dbReference>
<evidence type="ECO:0000313" key="10">
    <source>
        <dbReference type="EMBL" id="CAK8163254.1"/>
    </source>
</evidence>
<keyword evidence="4 6" id="KW-0689">Ribosomal protein</keyword>
<dbReference type="InterPro" id="IPR031310">
    <property type="entry name" value="Ribosomal_uL5_N"/>
</dbReference>
<dbReference type="HAMAP" id="MF_01333_B">
    <property type="entry name" value="Ribosomal_uL5_B"/>
    <property type="match status" value="1"/>
</dbReference>
<name>A0ABP0EUI0_9RICK</name>
<reference evidence="10 11" key="1">
    <citation type="submission" date="2024-01" db="EMBL/GenBank/DDBJ databases">
        <authorList>
            <person name="Kunselman E."/>
        </authorList>
    </citation>
    <scope>NUCLEOTIDE SEQUENCE [LARGE SCALE GENOMIC DNA]</scope>
    <source>
        <strain evidence="10">2 abalone samples</strain>
    </source>
</reference>
<keyword evidence="11" id="KW-1185">Reference proteome</keyword>
<dbReference type="Pfam" id="PF00281">
    <property type="entry name" value="Ribosomal_L5"/>
    <property type="match status" value="1"/>
</dbReference>
<dbReference type="EMBL" id="CAWVOK010000026">
    <property type="protein sequence ID" value="CAK8163254.1"/>
    <property type="molecule type" value="Genomic_DNA"/>
</dbReference>
<evidence type="ECO:0000313" key="11">
    <source>
        <dbReference type="Proteomes" id="UP001314181"/>
    </source>
</evidence>
<dbReference type="RefSeq" id="WP_338364296.1">
    <property type="nucleotide sequence ID" value="NZ_CAWVOK010000026.1"/>
</dbReference>
<comment type="caution">
    <text evidence="10">The sequence shown here is derived from an EMBL/GenBank/DDBJ whole genome shotgun (WGS) entry which is preliminary data.</text>
</comment>
<dbReference type="Gene3D" id="3.30.1440.10">
    <property type="match status" value="1"/>
</dbReference>
<dbReference type="InterPro" id="IPR022803">
    <property type="entry name" value="Ribosomal_uL5_dom_sf"/>
</dbReference>
<dbReference type="InterPro" id="IPR031309">
    <property type="entry name" value="Ribosomal_uL5_C"/>
</dbReference>
<evidence type="ECO:0000256" key="6">
    <source>
        <dbReference type="HAMAP-Rule" id="MF_01333"/>
    </source>
</evidence>
<gene>
    <name evidence="6 10" type="primary">rplE</name>
    <name evidence="10" type="ORF">CAXC1_330014</name>
</gene>
<dbReference type="PIRSF" id="PIRSF002161">
    <property type="entry name" value="Ribosomal_L5"/>
    <property type="match status" value="1"/>
</dbReference>
<dbReference type="Proteomes" id="UP001314181">
    <property type="component" value="Unassembled WGS sequence"/>
</dbReference>
<keyword evidence="2 6" id="KW-0699">rRNA-binding</keyword>
<evidence type="ECO:0000256" key="1">
    <source>
        <dbReference type="ARBA" id="ARBA00008553"/>
    </source>
</evidence>
<dbReference type="SUPFAM" id="SSF55282">
    <property type="entry name" value="RL5-like"/>
    <property type="match status" value="1"/>
</dbReference>
<evidence type="ECO:0000256" key="5">
    <source>
        <dbReference type="ARBA" id="ARBA00023274"/>
    </source>
</evidence>
<sequence>MLKELYCNEIRDHLIKKFSYTNIMKVPKISKISINVGLGIAEKGIIDSVVKDIALITAQKPIIVRARKSVSNFKLREGMPVGVKVTLRRTLMYCFLERLLYIALPRSRDFKGLRKTSFDGNGNFSFGIKEHIIFPEVDYDSGKIYGMDLTIETTATTNEESLELLSKIGFPFVN</sequence>
<keyword evidence="3 6" id="KW-0694">RNA-binding</keyword>
<evidence type="ECO:0000259" key="8">
    <source>
        <dbReference type="Pfam" id="PF00281"/>
    </source>
</evidence>
<comment type="similarity">
    <text evidence="1 6 7">Belongs to the universal ribosomal protein uL5 family.</text>
</comment>
<evidence type="ECO:0000256" key="4">
    <source>
        <dbReference type="ARBA" id="ARBA00022980"/>
    </source>
</evidence>
<dbReference type="InterPro" id="IPR020930">
    <property type="entry name" value="Ribosomal_uL5_bac-type"/>
</dbReference>
<evidence type="ECO:0000256" key="7">
    <source>
        <dbReference type="RuleBase" id="RU003930"/>
    </source>
</evidence>
<organism evidence="10 11">
    <name type="scientific">Candidatus Xenohaliotis californiensis</name>
    <dbReference type="NCBI Taxonomy" id="84677"/>
    <lineage>
        <taxon>Bacteria</taxon>
        <taxon>Pseudomonadati</taxon>
        <taxon>Pseudomonadota</taxon>
        <taxon>Alphaproteobacteria</taxon>
        <taxon>Rickettsiales</taxon>
        <taxon>Anaplasmataceae</taxon>
        <taxon>Candidatus Xenohaliotis</taxon>
    </lineage>
</organism>